<name>A0A1B1DUP6_9APIC</name>
<sequence length="142" mass="16410">MIIISRMPKVKLPGTTIFLNKATHFKSTYFIGGSLHSRCFYSARRNDNDEGVAPKREATHQTKQNSENKTNEKNGDLWSFLAFEKNITFFSVNFYILLAAVLALHFYNKANETGSTSEVDQAKERERNNLLEMEKKRKKLEN</sequence>
<reference evidence="4" key="1">
    <citation type="submission" date="2016-06" db="EMBL/GenBank/DDBJ databases">
        <title>First high quality genome sequence of Plasmodium coatneyi using continuous long reads from single molecule, real-time sequencing.</title>
        <authorList>
            <person name="Chien J.-T."/>
            <person name="Pakala S.B."/>
            <person name="Geraldo J.A."/>
            <person name="Lapp S.A."/>
            <person name="Barnwell J.W."/>
            <person name="Kissinger J.C."/>
            <person name="Galinski M.R."/>
            <person name="Humphrey J.C."/>
        </authorList>
    </citation>
    <scope>NUCLEOTIDE SEQUENCE [LARGE SCALE GENOMIC DNA]</scope>
    <source>
        <strain evidence="4">Hackeri</strain>
    </source>
</reference>
<feature type="transmembrane region" description="Helical" evidence="2">
    <location>
        <begin position="87"/>
        <end position="107"/>
    </location>
</feature>
<feature type="compositionally biased region" description="Basic and acidic residues" evidence="1">
    <location>
        <begin position="120"/>
        <end position="142"/>
    </location>
</feature>
<feature type="region of interest" description="Disordered" evidence="1">
    <location>
        <begin position="114"/>
        <end position="142"/>
    </location>
</feature>
<gene>
    <name evidence="3" type="ORF">PCOAH_00009740</name>
</gene>
<keyword evidence="4" id="KW-1185">Reference proteome</keyword>
<dbReference type="AlphaFoldDB" id="A0A1B1DUP6"/>
<dbReference type="RefSeq" id="XP_019913211.1">
    <property type="nucleotide sequence ID" value="XM_020057783.1"/>
</dbReference>
<dbReference type="VEuPathDB" id="PlasmoDB:PCOAH_00009740"/>
<accession>A0A1B1DUP6</accession>
<dbReference type="Proteomes" id="UP000092716">
    <property type="component" value="Chromosome 4"/>
</dbReference>
<keyword evidence="2" id="KW-0812">Transmembrane</keyword>
<organism evidence="3 4">
    <name type="scientific">Plasmodium coatneyi</name>
    <dbReference type="NCBI Taxonomy" id="208452"/>
    <lineage>
        <taxon>Eukaryota</taxon>
        <taxon>Sar</taxon>
        <taxon>Alveolata</taxon>
        <taxon>Apicomplexa</taxon>
        <taxon>Aconoidasida</taxon>
        <taxon>Haemosporida</taxon>
        <taxon>Plasmodiidae</taxon>
        <taxon>Plasmodium</taxon>
    </lineage>
</organism>
<evidence type="ECO:0000256" key="2">
    <source>
        <dbReference type="SAM" id="Phobius"/>
    </source>
</evidence>
<dbReference type="GeneID" id="30907697"/>
<evidence type="ECO:0000313" key="3">
    <source>
        <dbReference type="EMBL" id="ANQ06516.1"/>
    </source>
</evidence>
<keyword evidence="2" id="KW-1133">Transmembrane helix</keyword>
<proteinExistence type="predicted"/>
<dbReference type="EMBL" id="CP016242">
    <property type="protein sequence ID" value="ANQ06516.1"/>
    <property type="molecule type" value="Genomic_DNA"/>
</dbReference>
<dbReference type="OrthoDB" id="386016at2759"/>
<keyword evidence="2" id="KW-0472">Membrane</keyword>
<dbReference type="KEGG" id="pcot:PCOAH_00009740"/>
<protein>
    <submittedName>
        <fullName evidence="3">Uncharacterized protein</fullName>
    </submittedName>
</protein>
<evidence type="ECO:0000256" key="1">
    <source>
        <dbReference type="SAM" id="MobiDB-lite"/>
    </source>
</evidence>
<feature type="compositionally biased region" description="Basic and acidic residues" evidence="1">
    <location>
        <begin position="50"/>
        <end position="60"/>
    </location>
</feature>
<feature type="region of interest" description="Disordered" evidence="1">
    <location>
        <begin position="50"/>
        <end position="71"/>
    </location>
</feature>
<evidence type="ECO:0000313" key="4">
    <source>
        <dbReference type="Proteomes" id="UP000092716"/>
    </source>
</evidence>